<keyword evidence="2" id="KW-1185">Reference proteome</keyword>
<dbReference type="AlphaFoldDB" id="A0A5D2MYI2"/>
<evidence type="ECO:0000313" key="2">
    <source>
        <dbReference type="Proteomes" id="UP000322667"/>
    </source>
</evidence>
<reference evidence="1 2" key="1">
    <citation type="submission" date="2019-07" db="EMBL/GenBank/DDBJ databases">
        <title>WGS assembly of Gossypium tomentosum.</title>
        <authorList>
            <person name="Chen Z.J."/>
            <person name="Sreedasyam A."/>
            <person name="Ando A."/>
            <person name="Song Q."/>
            <person name="De L."/>
            <person name="Hulse-Kemp A."/>
            <person name="Ding M."/>
            <person name="Ye W."/>
            <person name="Kirkbride R."/>
            <person name="Jenkins J."/>
            <person name="Plott C."/>
            <person name="Lovell J."/>
            <person name="Lin Y.-M."/>
            <person name="Vaughn R."/>
            <person name="Liu B."/>
            <person name="Li W."/>
            <person name="Simpson S."/>
            <person name="Scheffler B."/>
            <person name="Saski C."/>
            <person name="Grover C."/>
            <person name="Hu G."/>
            <person name="Conover J."/>
            <person name="Carlson J."/>
            <person name="Shu S."/>
            <person name="Boston L."/>
            <person name="Williams M."/>
            <person name="Peterson D."/>
            <person name="Mcgee K."/>
            <person name="Jones D."/>
            <person name="Wendel J."/>
            <person name="Stelly D."/>
            <person name="Grimwood J."/>
            <person name="Schmutz J."/>
        </authorList>
    </citation>
    <scope>NUCLEOTIDE SEQUENCE [LARGE SCALE GENOMIC DNA]</scope>
    <source>
        <strain evidence="1">7179.01</strain>
    </source>
</reference>
<gene>
    <name evidence="1" type="ORF">ES332_A12G110100v1</name>
</gene>
<proteinExistence type="predicted"/>
<name>A0A5D2MYI2_GOSTO</name>
<dbReference type="EMBL" id="CM017621">
    <property type="protein sequence ID" value="TYH95499.1"/>
    <property type="molecule type" value="Genomic_DNA"/>
</dbReference>
<evidence type="ECO:0000313" key="1">
    <source>
        <dbReference type="EMBL" id="TYH95499.1"/>
    </source>
</evidence>
<sequence length="52" mass="6057">MFPLHHLANCCLKNPILPLLKFHLKNILNRQPFHIPFDSGISPLHLSLLKEF</sequence>
<protein>
    <submittedName>
        <fullName evidence="1">Uncharacterized protein</fullName>
    </submittedName>
</protein>
<dbReference type="Proteomes" id="UP000322667">
    <property type="component" value="Chromosome A12"/>
</dbReference>
<organism evidence="1 2">
    <name type="scientific">Gossypium tomentosum</name>
    <name type="common">Hawaiian cotton</name>
    <name type="synonym">Gossypium sandvicense</name>
    <dbReference type="NCBI Taxonomy" id="34277"/>
    <lineage>
        <taxon>Eukaryota</taxon>
        <taxon>Viridiplantae</taxon>
        <taxon>Streptophyta</taxon>
        <taxon>Embryophyta</taxon>
        <taxon>Tracheophyta</taxon>
        <taxon>Spermatophyta</taxon>
        <taxon>Magnoliopsida</taxon>
        <taxon>eudicotyledons</taxon>
        <taxon>Gunneridae</taxon>
        <taxon>Pentapetalae</taxon>
        <taxon>rosids</taxon>
        <taxon>malvids</taxon>
        <taxon>Malvales</taxon>
        <taxon>Malvaceae</taxon>
        <taxon>Malvoideae</taxon>
        <taxon>Gossypium</taxon>
    </lineage>
</organism>
<accession>A0A5D2MYI2</accession>